<proteinExistence type="predicted"/>
<dbReference type="PANTHER" id="PTHR42834">
    <property type="entry name" value="ENDONUCLEASE/EXONUCLEASE/PHOSPHATASE FAMILY PROTEIN (AFU_ORTHOLOGUE AFUA_3G09210)"/>
    <property type="match status" value="1"/>
</dbReference>
<keyword evidence="2" id="KW-0269">Exonuclease</keyword>
<dbReference type="InterPro" id="IPR005135">
    <property type="entry name" value="Endo/exonuclease/phosphatase"/>
</dbReference>
<keyword evidence="2" id="KW-0378">Hydrolase</keyword>
<accession>A0A1C7PEI0</accession>
<reference evidence="3" key="1">
    <citation type="submission" date="2016-09" db="EMBL/GenBank/DDBJ databases">
        <authorList>
            <person name="Koehorst J."/>
        </authorList>
    </citation>
    <scope>NUCLEOTIDE SEQUENCE [LARGE SCALE GENOMIC DNA]</scope>
</reference>
<feature type="domain" description="Endonuclease/exonuclease/phosphatase" evidence="1">
    <location>
        <begin position="98"/>
        <end position="333"/>
    </location>
</feature>
<dbReference type="Gene3D" id="3.60.10.10">
    <property type="entry name" value="Endonuclease/exonuclease/phosphatase"/>
    <property type="match status" value="1"/>
</dbReference>
<dbReference type="KEGG" id="agl:PYTT_0186"/>
<evidence type="ECO:0000313" key="2">
    <source>
        <dbReference type="EMBL" id="SEH71620.1"/>
    </source>
</evidence>
<keyword evidence="3" id="KW-1185">Reference proteome</keyword>
<name>A0A1C7PEI0_9BACT</name>
<dbReference type="GO" id="GO:0004519">
    <property type="term" value="F:endonuclease activity"/>
    <property type="evidence" value="ECO:0007669"/>
    <property type="project" value="UniProtKB-KW"/>
</dbReference>
<dbReference type="AlphaFoldDB" id="A0A1C7PEI0"/>
<gene>
    <name evidence="2" type="ORF">PYTT_0186</name>
</gene>
<organism evidence="2 3">
    <name type="scientific">Akkermansia glycaniphila</name>
    <dbReference type="NCBI Taxonomy" id="1679444"/>
    <lineage>
        <taxon>Bacteria</taxon>
        <taxon>Pseudomonadati</taxon>
        <taxon>Verrucomicrobiota</taxon>
        <taxon>Verrucomicrobiia</taxon>
        <taxon>Verrucomicrobiales</taxon>
        <taxon>Akkermansiaceae</taxon>
        <taxon>Akkermansia</taxon>
    </lineage>
</organism>
<dbReference type="EMBL" id="LT629973">
    <property type="protein sequence ID" value="SEH71620.1"/>
    <property type="molecule type" value="Genomic_DNA"/>
</dbReference>
<dbReference type="GO" id="GO:0004527">
    <property type="term" value="F:exonuclease activity"/>
    <property type="evidence" value="ECO:0007669"/>
    <property type="project" value="UniProtKB-KW"/>
</dbReference>
<dbReference type="SUPFAM" id="SSF56219">
    <property type="entry name" value="DNase I-like"/>
    <property type="match status" value="1"/>
</dbReference>
<keyword evidence="2" id="KW-0255">Endonuclease</keyword>
<sequence>MSAAIRRSRRRRLRPDQLLLLLLLGLASLLWEHCTNDASDTKVSPAAVEYSSDDLGPEGSRVDVPAAGKPLRFMMYNVQNYFVAGERRRASYPVSMKSDEAKDAVADCIASVKPDVIGLAEVGGREALNDLSARLKKRGMSYPYAKVLERDGEDRALALLSAHPLAADDSRANYPLYGDHRRQMLRGILDVTVKPEDGRLFRIVGVHLKSRVSEDRAAAASLRRREAETVALYLARLMRSKPGLPVVLFGDFNDGPADSAVRTLGSGNSSSVPMERLNPKDSRGEAWTIYYRPEHVYQTFDHIFVNRALKERLGDRSRSGVVDIPSVRKASDHRPVWTDIR</sequence>
<dbReference type="PANTHER" id="PTHR42834:SF1">
    <property type="entry name" value="ENDONUCLEASE_EXONUCLEASE_PHOSPHATASE FAMILY PROTEIN (AFU_ORTHOLOGUE AFUA_3G09210)"/>
    <property type="match status" value="1"/>
</dbReference>
<protein>
    <submittedName>
        <fullName evidence="2">Endonuclease/exonuclease/phosphatase</fullName>
    </submittedName>
</protein>
<dbReference type="STRING" id="1679444.PYTT_0186"/>
<evidence type="ECO:0000313" key="3">
    <source>
        <dbReference type="Proteomes" id="UP000176204"/>
    </source>
</evidence>
<evidence type="ECO:0000259" key="1">
    <source>
        <dbReference type="Pfam" id="PF03372"/>
    </source>
</evidence>
<dbReference type="RefSeq" id="WP_067772390.1">
    <property type="nucleotide sequence ID" value="NZ_LIGX01000002.1"/>
</dbReference>
<dbReference type="Pfam" id="PF03372">
    <property type="entry name" value="Exo_endo_phos"/>
    <property type="match status" value="1"/>
</dbReference>
<keyword evidence="2" id="KW-0540">Nuclease</keyword>
<dbReference type="Proteomes" id="UP000176204">
    <property type="component" value="Chromosome I"/>
</dbReference>
<dbReference type="InterPro" id="IPR036691">
    <property type="entry name" value="Endo/exonu/phosph_ase_sf"/>
</dbReference>